<dbReference type="InterPro" id="IPR008909">
    <property type="entry name" value="DALR_anticod-bd"/>
</dbReference>
<protein>
    <recommendedName>
        <fullName evidence="2 9">Arginine--tRNA ligase</fullName>
        <ecNumber evidence="2 9">6.1.1.19</ecNumber>
    </recommendedName>
</protein>
<dbReference type="SUPFAM" id="SSF55190">
    <property type="entry name" value="Arginyl-tRNA synthetase (ArgRS), N-terminal 'additional' domain"/>
    <property type="match status" value="1"/>
</dbReference>
<dbReference type="AlphaFoldDB" id="A0A2H0WVJ7"/>
<organism evidence="13 14">
    <name type="scientific">Candidatus Roizmanbacteria bacterium CG09_land_8_20_14_0_10_41_9</name>
    <dbReference type="NCBI Taxonomy" id="1974850"/>
    <lineage>
        <taxon>Bacteria</taxon>
        <taxon>Candidatus Roizmaniibacteriota</taxon>
    </lineage>
</organism>
<feature type="domain" description="Arginyl tRNA synthetase N-terminal" evidence="12">
    <location>
        <begin position="44"/>
        <end position="125"/>
    </location>
</feature>
<dbReference type="GO" id="GO:0004814">
    <property type="term" value="F:arginine-tRNA ligase activity"/>
    <property type="evidence" value="ECO:0007669"/>
    <property type="project" value="UniProtKB-UniRule"/>
</dbReference>
<dbReference type="InterPro" id="IPR009080">
    <property type="entry name" value="tRNAsynth_Ia_anticodon-bd"/>
</dbReference>
<accession>A0A2H0WVJ7</accession>
<evidence type="ECO:0000256" key="7">
    <source>
        <dbReference type="ARBA" id="ARBA00023146"/>
    </source>
</evidence>
<dbReference type="PRINTS" id="PR01038">
    <property type="entry name" value="TRNASYNTHARG"/>
</dbReference>
<reference evidence="14" key="1">
    <citation type="submission" date="2017-09" db="EMBL/GenBank/DDBJ databases">
        <title>Depth-based differentiation of microbial function through sediment-hosted aquifers and enrichment of novel symbionts in the deep terrestrial subsurface.</title>
        <authorList>
            <person name="Probst A.J."/>
            <person name="Ladd B."/>
            <person name="Jarett J.K."/>
            <person name="Geller-Mcgrath D.E."/>
            <person name="Sieber C.M.K."/>
            <person name="Emerson J.B."/>
            <person name="Anantharaman K."/>
            <person name="Thomas B.C."/>
            <person name="Malmstrom R."/>
            <person name="Stieglmeier M."/>
            <person name="Klingl A."/>
            <person name="Woyke T."/>
            <person name="Ryan C.M."/>
            <person name="Banfield J.F."/>
        </authorList>
    </citation>
    <scope>NUCLEOTIDE SEQUENCE [LARGE SCALE GENOMIC DNA]</scope>
</reference>
<dbReference type="Pfam" id="PF00750">
    <property type="entry name" value="tRNA-synt_1d"/>
    <property type="match status" value="1"/>
</dbReference>
<dbReference type="InterPro" id="IPR005148">
    <property type="entry name" value="Arg-tRNA-synth_N"/>
</dbReference>
<dbReference type="NCBIfam" id="TIGR00456">
    <property type="entry name" value="argS"/>
    <property type="match status" value="1"/>
</dbReference>
<keyword evidence="4 10" id="KW-0547">Nucleotide-binding</keyword>
<dbReference type="InterPro" id="IPR001278">
    <property type="entry name" value="Arg-tRNA-ligase"/>
</dbReference>
<dbReference type="Gene3D" id="3.40.50.620">
    <property type="entry name" value="HUPs"/>
    <property type="match status" value="1"/>
</dbReference>
<gene>
    <name evidence="13" type="primary">argS</name>
    <name evidence="13" type="ORF">COT62_01000</name>
</gene>
<keyword evidence="5 10" id="KW-0067">ATP-binding</keyword>
<dbReference type="FunFam" id="1.10.730.10:FF:000006">
    <property type="entry name" value="Arginyl-tRNA synthetase 2, mitochondrial"/>
    <property type="match status" value="1"/>
</dbReference>
<dbReference type="EMBL" id="PEZG01000021">
    <property type="protein sequence ID" value="PIS15948.1"/>
    <property type="molecule type" value="Genomic_DNA"/>
</dbReference>
<comment type="similarity">
    <text evidence="1 10">Belongs to the class-I aminoacyl-tRNA synthetase family.</text>
</comment>
<evidence type="ECO:0000256" key="1">
    <source>
        <dbReference type="ARBA" id="ARBA00005594"/>
    </source>
</evidence>
<evidence type="ECO:0000256" key="9">
    <source>
        <dbReference type="NCBIfam" id="TIGR00456"/>
    </source>
</evidence>
<comment type="catalytic activity">
    <reaction evidence="8">
        <text>tRNA(Arg) + L-arginine + ATP = L-arginyl-tRNA(Arg) + AMP + diphosphate</text>
        <dbReference type="Rhea" id="RHEA:20301"/>
        <dbReference type="Rhea" id="RHEA-COMP:9658"/>
        <dbReference type="Rhea" id="RHEA-COMP:9673"/>
        <dbReference type="ChEBI" id="CHEBI:30616"/>
        <dbReference type="ChEBI" id="CHEBI:32682"/>
        <dbReference type="ChEBI" id="CHEBI:33019"/>
        <dbReference type="ChEBI" id="CHEBI:78442"/>
        <dbReference type="ChEBI" id="CHEBI:78513"/>
        <dbReference type="ChEBI" id="CHEBI:456215"/>
        <dbReference type="EC" id="6.1.1.19"/>
    </reaction>
</comment>
<keyword evidence="7 10" id="KW-0030">Aminoacyl-tRNA synthetase</keyword>
<evidence type="ECO:0000259" key="11">
    <source>
        <dbReference type="SMART" id="SM00836"/>
    </source>
</evidence>
<dbReference type="Pfam" id="PF05746">
    <property type="entry name" value="DALR_1"/>
    <property type="match status" value="1"/>
</dbReference>
<comment type="caution">
    <text evidence="13">The sequence shown here is derived from an EMBL/GenBank/DDBJ whole genome shotgun (WGS) entry which is preliminary data.</text>
</comment>
<evidence type="ECO:0000256" key="6">
    <source>
        <dbReference type="ARBA" id="ARBA00022917"/>
    </source>
</evidence>
<dbReference type="PANTHER" id="PTHR11956:SF5">
    <property type="entry name" value="ARGININE--TRNA LIGASE, CYTOPLASMIC"/>
    <property type="match status" value="1"/>
</dbReference>
<proteinExistence type="inferred from homology"/>
<evidence type="ECO:0000256" key="5">
    <source>
        <dbReference type="ARBA" id="ARBA00022840"/>
    </source>
</evidence>
<dbReference type="SUPFAM" id="SSF52374">
    <property type="entry name" value="Nucleotidylyl transferase"/>
    <property type="match status" value="1"/>
</dbReference>
<dbReference type="Gene3D" id="3.30.1360.70">
    <property type="entry name" value="Arginyl tRNA synthetase N-terminal domain"/>
    <property type="match status" value="1"/>
</dbReference>
<feature type="domain" description="DALR anticodon binding" evidence="11">
    <location>
        <begin position="484"/>
        <end position="597"/>
    </location>
</feature>
<dbReference type="GO" id="GO:0006420">
    <property type="term" value="P:arginyl-tRNA aminoacylation"/>
    <property type="evidence" value="ECO:0007669"/>
    <property type="project" value="UniProtKB-UniRule"/>
</dbReference>
<dbReference type="EC" id="6.1.1.19" evidence="2 9"/>
<dbReference type="Pfam" id="PF03485">
    <property type="entry name" value="Arg_tRNA_synt_N"/>
    <property type="match status" value="1"/>
</dbReference>
<evidence type="ECO:0000313" key="13">
    <source>
        <dbReference type="EMBL" id="PIS15948.1"/>
    </source>
</evidence>
<dbReference type="GO" id="GO:0005524">
    <property type="term" value="F:ATP binding"/>
    <property type="evidence" value="ECO:0007669"/>
    <property type="project" value="UniProtKB-KW"/>
</dbReference>
<dbReference type="InterPro" id="IPR036695">
    <property type="entry name" value="Arg-tRNA-synth_N_sf"/>
</dbReference>
<keyword evidence="6 10" id="KW-0648">Protein biosynthesis</keyword>
<dbReference type="InterPro" id="IPR014729">
    <property type="entry name" value="Rossmann-like_a/b/a_fold"/>
</dbReference>
<evidence type="ECO:0000256" key="10">
    <source>
        <dbReference type="RuleBase" id="RU363038"/>
    </source>
</evidence>
<evidence type="ECO:0000256" key="2">
    <source>
        <dbReference type="ARBA" id="ARBA00012837"/>
    </source>
</evidence>
<evidence type="ECO:0000259" key="12">
    <source>
        <dbReference type="SMART" id="SM01016"/>
    </source>
</evidence>
<dbReference type="InterPro" id="IPR035684">
    <property type="entry name" value="ArgRS_core"/>
</dbReference>
<evidence type="ECO:0000256" key="8">
    <source>
        <dbReference type="ARBA" id="ARBA00049339"/>
    </source>
</evidence>
<dbReference type="SMART" id="SM01016">
    <property type="entry name" value="Arg_tRNA_synt_N"/>
    <property type="match status" value="1"/>
</dbReference>
<dbReference type="SUPFAM" id="SSF47323">
    <property type="entry name" value="Anticodon-binding domain of a subclass of class I aminoacyl-tRNA synthetases"/>
    <property type="match status" value="1"/>
</dbReference>
<dbReference type="PANTHER" id="PTHR11956">
    <property type="entry name" value="ARGINYL-TRNA SYNTHETASE"/>
    <property type="match status" value="1"/>
</dbReference>
<dbReference type="Proteomes" id="UP000231198">
    <property type="component" value="Unassembled WGS sequence"/>
</dbReference>
<name>A0A2H0WVJ7_9BACT</name>
<dbReference type="Gene3D" id="1.10.730.10">
    <property type="entry name" value="Isoleucyl-tRNA Synthetase, Domain 1"/>
    <property type="match status" value="1"/>
</dbReference>
<evidence type="ECO:0000256" key="4">
    <source>
        <dbReference type="ARBA" id="ARBA00022741"/>
    </source>
</evidence>
<sequence>MGNPFQYCHLLRQLVFGYPYKIITLTVADKKQPCVLSYGSMIKTQLTRHLKKSLEKVGVRDENPYLEHPANETHGDYSTSVPLKYASRLHKSPMKIAEDIKENFPKNFLVEAIEIVKPGFVNFWISKPALLEELVRIAENKDTYGKPQVSNKKIMLEFGQPNTHKTPHIGHLFSYIFGESLARILEWEGNQIFRANYQGDIGLHVAKCLYSVKKKIEEGRRLDDLKKKVDFLQTCYQEGSYQYEHNETAQKEIDALNMDIYSHKGIAGEIWDETRSWSVEFYRLFEKKLGIRYDRHYYESQTSAPGKGIVEKHVGTVFVKSEGAIIFKGEPYGLHTRVFINKYGNPTYEAKDVGLISMKKKDYPLDLSLVTTANEQNEYWKVIIKASELVFPELKGKLKHLGFGMIQLTTGKMASRTGKIIDAFSLVDTVTDEIIRLYKGDRESAEKISLAAIKYSFLRSEPLKNIVFDLKMSIAKDGDSGPYLLYTYVRTKSILSKNPTLPSLQTVSIDISGEMGILRKLYRFPEVVENAAKSYSPHLLAGYLYDLAREFNLFYQKCPVLKATGEKRTVRIFLTNAVSLILKSGLNLLGIETVDKM</sequence>
<dbReference type="SMART" id="SM00836">
    <property type="entry name" value="DALR_1"/>
    <property type="match status" value="1"/>
</dbReference>
<keyword evidence="3 10" id="KW-0436">Ligase</keyword>
<dbReference type="GO" id="GO:0005737">
    <property type="term" value="C:cytoplasm"/>
    <property type="evidence" value="ECO:0007669"/>
    <property type="project" value="UniProtKB-UniRule"/>
</dbReference>
<evidence type="ECO:0000313" key="14">
    <source>
        <dbReference type="Proteomes" id="UP000231198"/>
    </source>
</evidence>
<evidence type="ECO:0000256" key="3">
    <source>
        <dbReference type="ARBA" id="ARBA00022598"/>
    </source>
</evidence>